<protein>
    <recommendedName>
        <fullName evidence="4">Transmembrane protein</fullName>
    </recommendedName>
</protein>
<evidence type="ECO:0000313" key="3">
    <source>
        <dbReference type="Proteomes" id="UP000198211"/>
    </source>
</evidence>
<dbReference type="Proteomes" id="UP000198211">
    <property type="component" value="Unassembled WGS sequence"/>
</dbReference>
<evidence type="ECO:0008006" key="4">
    <source>
        <dbReference type="Google" id="ProtNLM"/>
    </source>
</evidence>
<sequence length="150" mass="16552">MTSNVNMEACCPCVPLAQIEVRMGLTSYGGALSWYGVAYGLLTLALAALWVLVALWLCSQAYRDATSVLSRTLWVLGMLVLTAIASLLLVHRISTLRSSVRERFDIPGSVREDRTAAWQETARAIHQMRRHLKIDQVKCGAVCTLPAYVV</sequence>
<evidence type="ECO:0000256" key="1">
    <source>
        <dbReference type="SAM" id="Phobius"/>
    </source>
</evidence>
<keyword evidence="1" id="KW-0472">Membrane</keyword>
<keyword evidence="3" id="KW-1185">Reference proteome</keyword>
<name>A0A225X427_9STRA</name>
<keyword evidence="1" id="KW-0812">Transmembrane</keyword>
<reference evidence="3" key="1">
    <citation type="submission" date="2017-03" db="EMBL/GenBank/DDBJ databases">
        <title>Phytopthora megakarya and P. palmivora, two closely related causual agents of cacao black pod achieved similar genome size and gene model numbers by different mechanisms.</title>
        <authorList>
            <person name="Ali S."/>
            <person name="Shao J."/>
            <person name="Larry D.J."/>
            <person name="Kronmiller B."/>
            <person name="Shen D."/>
            <person name="Strem M.D."/>
            <person name="Melnick R.L."/>
            <person name="Guiltinan M.J."/>
            <person name="Tyler B.M."/>
            <person name="Meinhardt L.W."/>
            <person name="Bailey B.A."/>
        </authorList>
    </citation>
    <scope>NUCLEOTIDE SEQUENCE [LARGE SCALE GENOMIC DNA]</scope>
    <source>
        <strain evidence="3">zdho120</strain>
    </source>
</reference>
<dbReference type="EMBL" id="NBNE01000001">
    <property type="protein sequence ID" value="OWZ24844.1"/>
    <property type="molecule type" value="Genomic_DNA"/>
</dbReference>
<feature type="transmembrane region" description="Helical" evidence="1">
    <location>
        <begin position="73"/>
        <end position="93"/>
    </location>
</feature>
<dbReference type="AlphaFoldDB" id="A0A225X427"/>
<proteinExistence type="predicted"/>
<feature type="transmembrane region" description="Helical" evidence="1">
    <location>
        <begin position="32"/>
        <end position="53"/>
    </location>
</feature>
<gene>
    <name evidence="2" type="ORF">PHMEG_00025</name>
</gene>
<accession>A0A225X427</accession>
<keyword evidence="1" id="KW-1133">Transmembrane helix</keyword>
<organism evidence="2 3">
    <name type="scientific">Phytophthora megakarya</name>
    <dbReference type="NCBI Taxonomy" id="4795"/>
    <lineage>
        <taxon>Eukaryota</taxon>
        <taxon>Sar</taxon>
        <taxon>Stramenopiles</taxon>
        <taxon>Oomycota</taxon>
        <taxon>Peronosporomycetes</taxon>
        <taxon>Peronosporales</taxon>
        <taxon>Peronosporaceae</taxon>
        <taxon>Phytophthora</taxon>
    </lineage>
</organism>
<comment type="caution">
    <text evidence="2">The sequence shown here is derived from an EMBL/GenBank/DDBJ whole genome shotgun (WGS) entry which is preliminary data.</text>
</comment>
<evidence type="ECO:0000313" key="2">
    <source>
        <dbReference type="EMBL" id="OWZ24844.1"/>
    </source>
</evidence>
<dbReference type="OrthoDB" id="166297at2759"/>